<dbReference type="GO" id="GO:0071949">
    <property type="term" value="F:FAD binding"/>
    <property type="evidence" value="ECO:0007669"/>
    <property type="project" value="InterPro"/>
</dbReference>
<evidence type="ECO:0000256" key="1">
    <source>
        <dbReference type="ARBA" id="ARBA00023002"/>
    </source>
</evidence>
<dbReference type="SUPFAM" id="SSF54373">
    <property type="entry name" value="FAD-linked reductases, C-terminal domain"/>
    <property type="match status" value="1"/>
</dbReference>
<dbReference type="SUPFAM" id="SSF51905">
    <property type="entry name" value="FAD/NAD(P)-binding domain"/>
    <property type="match status" value="1"/>
</dbReference>
<reference evidence="5 6" key="1">
    <citation type="submission" date="2019-01" db="EMBL/GenBank/DDBJ databases">
        <title>Draft genome sequences of the type strain Streptomyces sioyaensis DSM 40032 and its novel strain, TM32, a thermotolerant antibiotics-producing actinobacterium.</title>
        <authorList>
            <person name="Nakaew N."/>
            <person name="Lumyong S."/>
            <person name="Sloan W.T."/>
            <person name="Sungthong R."/>
        </authorList>
    </citation>
    <scope>NUCLEOTIDE SEQUENCE [LARGE SCALE GENOMIC DNA]</scope>
    <source>
        <strain evidence="5 6">DSM 40032</strain>
    </source>
</reference>
<comment type="caution">
    <text evidence="5">The sequence shown here is derived from an EMBL/GenBank/DDBJ whole genome shotgun (WGS) entry which is preliminary data.</text>
</comment>
<dbReference type="AlphaFoldDB" id="A0A4Q1R998"/>
<dbReference type="InterPro" id="IPR002938">
    <property type="entry name" value="FAD-bd"/>
</dbReference>
<keyword evidence="2 5" id="KW-0503">Monooxygenase</keyword>
<dbReference type="GO" id="GO:0004497">
    <property type="term" value="F:monooxygenase activity"/>
    <property type="evidence" value="ECO:0007669"/>
    <property type="project" value="UniProtKB-KW"/>
</dbReference>
<dbReference type="PANTHER" id="PTHR13789:SF309">
    <property type="entry name" value="PUTATIVE (AFU_ORTHOLOGUE AFUA_6G14510)-RELATED"/>
    <property type="match status" value="1"/>
</dbReference>
<evidence type="ECO:0000256" key="2">
    <source>
        <dbReference type="ARBA" id="ARBA00023033"/>
    </source>
</evidence>
<dbReference type="InterPro" id="IPR036188">
    <property type="entry name" value="FAD/NAD-bd_sf"/>
</dbReference>
<dbReference type="InterPro" id="IPR050493">
    <property type="entry name" value="FAD-dep_Monooxygenase_BioMet"/>
</dbReference>
<feature type="domain" description="2,6-dihydroxypyridine 3-monooxygenase substrate binding" evidence="4">
    <location>
        <begin position="195"/>
        <end position="260"/>
    </location>
</feature>
<name>A0A4Q1R998_9ACTN</name>
<dbReference type="Gene3D" id="3.30.9.30">
    <property type="match status" value="1"/>
</dbReference>
<dbReference type="Gene3D" id="3.50.50.60">
    <property type="entry name" value="FAD/NAD(P)-binding domain"/>
    <property type="match status" value="1"/>
</dbReference>
<dbReference type="Pfam" id="PF22607">
    <property type="entry name" value="FAD_binding-like"/>
    <property type="match status" value="1"/>
</dbReference>
<gene>
    <name evidence="5" type="ORF">EST54_04210</name>
</gene>
<dbReference type="GeneID" id="95777208"/>
<evidence type="ECO:0000313" key="6">
    <source>
        <dbReference type="Proteomes" id="UP000289482"/>
    </source>
</evidence>
<keyword evidence="1" id="KW-0560">Oxidoreductase</keyword>
<keyword evidence="6" id="KW-1185">Reference proteome</keyword>
<evidence type="ECO:0000259" key="3">
    <source>
        <dbReference type="Pfam" id="PF01494"/>
    </source>
</evidence>
<dbReference type="PRINTS" id="PR00420">
    <property type="entry name" value="RNGMNOXGNASE"/>
</dbReference>
<proteinExistence type="predicted"/>
<organism evidence="5 6">
    <name type="scientific">Streptomyces sioyaensis</name>
    <dbReference type="NCBI Taxonomy" id="67364"/>
    <lineage>
        <taxon>Bacteria</taxon>
        <taxon>Bacillati</taxon>
        <taxon>Actinomycetota</taxon>
        <taxon>Actinomycetes</taxon>
        <taxon>Kitasatosporales</taxon>
        <taxon>Streptomycetaceae</taxon>
        <taxon>Streptomyces</taxon>
    </lineage>
</organism>
<dbReference type="RefSeq" id="WP_129245133.1">
    <property type="nucleotide sequence ID" value="NZ_JABZEL010000008.1"/>
</dbReference>
<evidence type="ECO:0000259" key="4">
    <source>
        <dbReference type="Pfam" id="PF22607"/>
    </source>
</evidence>
<dbReference type="PANTHER" id="PTHR13789">
    <property type="entry name" value="MONOOXYGENASE"/>
    <property type="match status" value="1"/>
</dbReference>
<accession>A0A4Q1R998</accession>
<dbReference type="Proteomes" id="UP000289482">
    <property type="component" value="Unassembled WGS sequence"/>
</dbReference>
<evidence type="ECO:0000313" key="5">
    <source>
        <dbReference type="EMBL" id="RXS69980.1"/>
    </source>
</evidence>
<protein>
    <submittedName>
        <fullName evidence="5">Monooxygenase</fullName>
    </submittedName>
</protein>
<dbReference type="EMBL" id="SDIF01000007">
    <property type="protein sequence ID" value="RXS69980.1"/>
    <property type="molecule type" value="Genomic_DNA"/>
</dbReference>
<feature type="domain" description="FAD-binding" evidence="3">
    <location>
        <begin position="316"/>
        <end position="386"/>
    </location>
</feature>
<dbReference type="Pfam" id="PF01494">
    <property type="entry name" value="FAD_binding_3"/>
    <property type="match status" value="1"/>
</dbReference>
<sequence>MTIEGADVAVVGGSIAGCATALAAHRAGAGRITLHERTAGLLADRGVGLAVHNARYAELAAAGYLDTAMPWAQLTTRRWYVRDGAAPLGRQIGVQPFPFRSYCWGPLWRELRQRLPQDTVFRTGTPVAAVDGDAEGAVLHFGGGNGAGEGGGTVSGPRDRARTGGRTERFDLVIGADGYRSVVRDAAFPGVRPDYAGYLAWRGTVPADRLAALDLPGLPSEPWAQEDCVYGVFPGGHVIIYCIPDGHGGRRANWVLYTAPPGGPALGSHAPEGLPPGALTDAQYAHLRHVTGELLPPYWGGLVGLTPRHELFLQPMYDYTAPRYTAGRLVLAGDAATIARPHTGAGAVKALQDAVALEAALRALPERPDALEAYGTERGGTGRSMVELGQRLGRTLVQDTPDWRTLDQAGLDAAWAAADGSGAFGGRELKEARPAGPGR</sequence>
<dbReference type="InterPro" id="IPR054707">
    <property type="entry name" value="DhpH_subs-bd"/>
</dbReference>